<dbReference type="GO" id="GO:0043165">
    <property type="term" value="P:Gram-negative-bacterium-type cell outer membrane assembly"/>
    <property type="evidence" value="ECO:0007669"/>
    <property type="project" value="UniProtKB-UniRule"/>
</dbReference>
<feature type="chain" id="PRO_5013415369" description="LPS-assembly protein LptD" evidence="4">
    <location>
        <begin position="25"/>
        <end position="771"/>
    </location>
</feature>
<name>A0A1Z2SDY2_VIBGA</name>
<keyword evidence="3 4" id="KW-0998">Cell outer membrane</keyword>
<dbReference type="InterPro" id="IPR020889">
    <property type="entry name" value="LipoPS_assembly_LptD"/>
</dbReference>
<protein>
    <recommendedName>
        <fullName evidence="4">LPS-assembly protein LptD</fullName>
    </recommendedName>
</protein>
<comment type="subcellular location">
    <subcellularLocation>
        <location evidence="4">Cell outer membrane</location>
    </subcellularLocation>
</comment>
<comment type="similarity">
    <text evidence="4">Belongs to the LptD family.</text>
</comment>
<dbReference type="Gene3D" id="2.60.450.10">
    <property type="entry name" value="Lipopolysaccharide (LPS) transport protein A like domain"/>
    <property type="match status" value="1"/>
</dbReference>
<proteinExistence type="inferred from homology"/>
<evidence type="ECO:0000259" key="5">
    <source>
        <dbReference type="Pfam" id="PF03968"/>
    </source>
</evidence>
<dbReference type="AlphaFoldDB" id="A0A1Z2SDY2"/>
<dbReference type="EMBL" id="CP018835">
    <property type="protein sequence ID" value="ASA55389.1"/>
    <property type="molecule type" value="Genomic_DNA"/>
</dbReference>
<feature type="domain" description="LptD C-terminal" evidence="6">
    <location>
        <begin position="294"/>
        <end position="677"/>
    </location>
</feature>
<dbReference type="InterPro" id="IPR050218">
    <property type="entry name" value="LptD"/>
</dbReference>
<dbReference type="RefSeq" id="WP_088133676.1">
    <property type="nucleotide sequence ID" value="NZ_CP018835.1"/>
</dbReference>
<dbReference type="GO" id="GO:0009279">
    <property type="term" value="C:cell outer membrane"/>
    <property type="evidence" value="ECO:0007669"/>
    <property type="project" value="UniProtKB-SubCell"/>
</dbReference>
<dbReference type="Proteomes" id="UP000196708">
    <property type="component" value="Chromosome 1"/>
</dbReference>
<dbReference type="InterPro" id="IPR005653">
    <property type="entry name" value="OstA-like_N"/>
</dbReference>
<evidence type="ECO:0000256" key="2">
    <source>
        <dbReference type="ARBA" id="ARBA00023136"/>
    </source>
</evidence>
<dbReference type="InterPro" id="IPR007543">
    <property type="entry name" value="LptD_C"/>
</dbReference>
<evidence type="ECO:0000256" key="3">
    <source>
        <dbReference type="ARBA" id="ARBA00023237"/>
    </source>
</evidence>
<comment type="subunit">
    <text evidence="4">Component of the lipopolysaccharide transport and assembly complex. Interacts with LptE and LptA.</text>
</comment>
<comment type="caution">
    <text evidence="4">Lacks conserved residue(s) required for the propagation of feature annotation.</text>
</comment>
<dbReference type="NCBIfam" id="NF002997">
    <property type="entry name" value="PRK03761.1"/>
    <property type="match status" value="1"/>
</dbReference>
<dbReference type="OrthoDB" id="9760225at2"/>
<dbReference type="PANTHER" id="PTHR30189">
    <property type="entry name" value="LPS-ASSEMBLY PROTEIN"/>
    <property type="match status" value="1"/>
</dbReference>
<evidence type="ECO:0000256" key="1">
    <source>
        <dbReference type="ARBA" id="ARBA00022729"/>
    </source>
</evidence>
<dbReference type="Pfam" id="PF04453">
    <property type="entry name" value="LptD"/>
    <property type="match status" value="1"/>
</dbReference>
<evidence type="ECO:0000313" key="7">
    <source>
        <dbReference type="EMBL" id="ASA55389.1"/>
    </source>
</evidence>
<reference evidence="7 8" key="1">
    <citation type="submission" date="2016-12" db="EMBL/GenBank/DDBJ databases">
        <authorList>
            <person name="Song W.-J."/>
            <person name="Kurnit D.M."/>
        </authorList>
    </citation>
    <scope>NUCLEOTIDE SEQUENCE [LARGE SCALE GENOMIC DNA]</scope>
    <source>
        <strain evidence="7 8">ATCC 43942</strain>
    </source>
</reference>
<keyword evidence="2 4" id="KW-0472">Membrane</keyword>
<sequence length="771" mass="87711" precursor="true">MSDFPRSLLAASICAALFIPYSYAETAPQSNTVTIGQCRAGDIEPTNQNEQPINVEADKLEAVNGDKATYAGNVVVVQGKKRMTADTVTLHQKDNIVVAQGNVKFDDGEVQAVSERATNNLNTDQLTLEKTNYHFLCQPGRGDAVYIAKTGQAMYEIEDGSITSCPDGDNAWRLKASSISIDQNEETAIFYNPRMEVLGVPLLYLPMLTVPIGDTRKTGFLYPTFSFGSKDGFQLNVPIYWNLAPNYDLQTDLKYMENRGTQLNSHFRYLNAFGSGNINYEYLPDDKKYPEKDDRWGFQLTHYGIYDQSWALAINYAEVSDIDYFSDLGSEIGTRQDGQLTQEASITYRSASWDLSLLTRDFQILTKTGNQPYKLMPQVAFNYYAPELMRYLDFDLISHVSRFDTDENGAPSATRVHVEPGIKIPLGATWGTWTTEARLLSTYYRQDLEGVDASKGYKENVSRDIPEFRSNFGLILERDTVVLDGYTQTLEPQVQYLYIPKRDQSDIARYDTTPLQTDYYGLFRSRKYGSVDYIAPANQISYGAASRFFDDQYKERLNIAFGQIFYLDKGLKDNNLNRSTSENSDYSAWAVEMDFNYDDSLFYHGGIQYDVDTSRVQLSNSTLEYRHEKGFIQTNYRYVTQEYIEDTVGDTLDVNSLTKDGISQLGVVAQYNLSPKWQTKGLYYYDLTTDNPLEWQANLTYISDCWFIGLTYSRELDKWTPSFQQYPDAEARYENNFSVNIGIIGLGTNMTHNNELTSNAIGYGRPFMLSN</sequence>
<evidence type="ECO:0000256" key="4">
    <source>
        <dbReference type="HAMAP-Rule" id="MF_01411"/>
    </source>
</evidence>
<comment type="function">
    <text evidence="4">Together with LptE, is involved in the assembly of lipopolysaccharide (LPS) at the surface of the outer membrane.</text>
</comment>
<feature type="signal peptide" evidence="4">
    <location>
        <begin position="1"/>
        <end position="24"/>
    </location>
</feature>
<keyword evidence="1 4" id="KW-0732">Signal</keyword>
<gene>
    <name evidence="4" type="primary">lptD</name>
    <name evidence="7" type="ORF">BSQ33_06455</name>
</gene>
<dbReference type="HAMAP" id="MF_01411">
    <property type="entry name" value="LPS_assembly_LptD"/>
    <property type="match status" value="1"/>
</dbReference>
<organism evidence="7 8">
    <name type="scientific">Vibrio gazogenes</name>
    <dbReference type="NCBI Taxonomy" id="687"/>
    <lineage>
        <taxon>Bacteria</taxon>
        <taxon>Pseudomonadati</taxon>
        <taxon>Pseudomonadota</taxon>
        <taxon>Gammaproteobacteria</taxon>
        <taxon>Vibrionales</taxon>
        <taxon>Vibrionaceae</taxon>
        <taxon>Vibrio</taxon>
    </lineage>
</organism>
<evidence type="ECO:0000259" key="6">
    <source>
        <dbReference type="Pfam" id="PF04453"/>
    </source>
</evidence>
<feature type="domain" description="Organic solvent tolerance-like N-terminal" evidence="5">
    <location>
        <begin position="54"/>
        <end position="186"/>
    </location>
</feature>
<evidence type="ECO:0000313" key="8">
    <source>
        <dbReference type="Proteomes" id="UP000196708"/>
    </source>
</evidence>
<dbReference type="GO" id="GO:1990351">
    <property type="term" value="C:transporter complex"/>
    <property type="evidence" value="ECO:0007669"/>
    <property type="project" value="TreeGrafter"/>
</dbReference>
<dbReference type="KEGG" id="vga:BSQ33_06455"/>
<dbReference type="PANTHER" id="PTHR30189:SF1">
    <property type="entry name" value="LPS-ASSEMBLY PROTEIN LPTD"/>
    <property type="match status" value="1"/>
</dbReference>
<accession>A0A1Z2SDY2</accession>
<dbReference type="Pfam" id="PF03968">
    <property type="entry name" value="LptD_N"/>
    <property type="match status" value="1"/>
</dbReference>
<dbReference type="GO" id="GO:0015920">
    <property type="term" value="P:lipopolysaccharide transport"/>
    <property type="evidence" value="ECO:0007669"/>
    <property type="project" value="InterPro"/>
</dbReference>